<dbReference type="Proteomes" id="UP000194154">
    <property type="component" value="Chromosome"/>
</dbReference>
<evidence type="ECO:0000256" key="4">
    <source>
        <dbReference type="ARBA" id="ARBA00022475"/>
    </source>
</evidence>
<dbReference type="AlphaFoldDB" id="A0A1W7A9Z7"/>
<evidence type="ECO:0000256" key="2">
    <source>
        <dbReference type="ARBA" id="ARBA00006228"/>
    </source>
</evidence>
<dbReference type="PIRSF" id="PIRSF019239">
    <property type="entry name" value="MrpE"/>
    <property type="match status" value="1"/>
</dbReference>
<dbReference type="RefSeq" id="WP_086042106.1">
    <property type="nucleotide sequence ID" value="NZ_CBCRZA010000001.1"/>
</dbReference>
<keyword evidence="4" id="KW-1003">Cell membrane</keyword>
<gene>
    <name evidence="8" type="primary">mnhE1</name>
    <name evidence="8" type="ORF">MCCS_07910</name>
</gene>
<reference evidence="8 9" key="1">
    <citation type="journal article" date="2017" name="Int. J. Syst. Evol. Microbiol.">
        <title>Macrococcus canis sp. nov., a skin bacterium associated with infections in dogs.</title>
        <authorList>
            <person name="Gobeli Brawand S."/>
            <person name="Cotting K."/>
            <person name="Gomez-Sanz E."/>
            <person name="Collaud A."/>
            <person name="Thomann A."/>
            <person name="Brodard I."/>
            <person name="Rodriguez-Campos S."/>
            <person name="Strauss C."/>
            <person name="Perreten V."/>
        </authorList>
    </citation>
    <scope>NUCLEOTIDE SEQUENCE [LARGE SCALE GENOMIC DNA]</scope>
    <source>
        <strain evidence="8 9">KM45013</strain>
    </source>
</reference>
<protein>
    <submittedName>
        <fullName evidence="8">Na(+)/H(+) antiporter subunit E1</fullName>
    </submittedName>
</protein>
<dbReference type="GO" id="GO:0008324">
    <property type="term" value="F:monoatomic cation transmembrane transporter activity"/>
    <property type="evidence" value="ECO:0007669"/>
    <property type="project" value="InterPro"/>
</dbReference>
<dbReference type="PANTHER" id="PTHR34584">
    <property type="entry name" value="NA(+)/H(+) ANTIPORTER SUBUNIT E1"/>
    <property type="match status" value="1"/>
</dbReference>
<evidence type="ECO:0000256" key="7">
    <source>
        <dbReference type="ARBA" id="ARBA00023136"/>
    </source>
</evidence>
<dbReference type="KEGG" id="mcak:MCCS_07910"/>
<keyword evidence="9" id="KW-1185">Reference proteome</keyword>
<name>A0A1W7A9Z7_9STAP</name>
<dbReference type="InterPro" id="IPR002758">
    <property type="entry name" value="Cation_antiport_E"/>
</dbReference>
<dbReference type="Pfam" id="PF01899">
    <property type="entry name" value="MNHE"/>
    <property type="match status" value="1"/>
</dbReference>
<sequence>MAIQLIIHIGLVIMWVIMTGSASLGNLILGYLFGLFALYIMRPFLPGGFYLIPFLKVLRLFAIFILELFKANIGVLKIVMAPKVDIKPAFFTYETSLRKDWEISLLSLLITLTPGTVVVAVSDDKSKLYIHSIDFSDIESECEGIKQSFEKAIKEIGIQ</sequence>
<dbReference type="EMBL" id="CP021059">
    <property type="protein sequence ID" value="ARQ06439.1"/>
    <property type="molecule type" value="Genomic_DNA"/>
</dbReference>
<comment type="similarity">
    <text evidence="2">Belongs to the CPA3 antiporters (TC 2.A.63) subunit E family.</text>
</comment>
<evidence type="ECO:0000256" key="5">
    <source>
        <dbReference type="ARBA" id="ARBA00022692"/>
    </source>
</evidence>
<keyword evidence="6" id="KW-1133">Transmembrane helix</keyword>
<keyword evidence="5" id="KW-0812">Transmembrane</keyword>
<dbReference type="NCBIfam" id="NF009291">
    <property type="entry name" value="PRK12651.1-1"/>
    <property type="match status" value="1"/>
</dbReference>
<dbReference type="GO" id="GO:0005886">
    <property type="term" value="C:plasma membrane"/>
    <property type="evidence" value="ECO:0007669"/>
    <property type="project" value="UniProtKB-SubCell"/>
</dbReference>
<keyword evidence="3" id="KW-0813">Transport</keyword>
<evidence type="ECO:0000256" key="1">
    <source>
        <dbReference type="ARBA" id="ARBA00004651"/>
    </source>
</evidence>
<keyword evidence="7" id="KW-0472">Membrane</keyword>
<evidence type="ECO:0000256" key="6">
    <source>
        <dbReference type="ARBA" id="ARBA00022989"/>
    </source>
</evidence>
<comment type="subcellular location">
    <subcellularLocation>
        <location evidence="1">Cell membrane</location>
        <topology evidence="1">Multi-pass membrane protein</topology>
    </subcellularLocation>
</comment>
<organism evidence="8 9">
    <name type="scientific">Macrococcoides canis</name>
    <dbReference type="NCBI Taxonomy" id="1855823"/>
    <lineage>
        <taxon>Bacteria</taxon>
        <taxon>Bacillati</taxon>
        <taxon>Bacillota</taxon>
        <taxon>Bacilli</taxon>
        <taxon>Bacillales</taxon>
        <taxon>Staphylococcaceae</taxon>
        <taxon>Macrococcoides</taxon>
    </lineage>
</organism>
<dbReference type="GeneID" id="35294926"/>
<evidence type="ECO:0000313" key="8">
    <source>
        <dbReference type="EMBL" id="ARQ06439.1"/>
    </source>
</evidence>
<keyword evidence="3" id="KW-0050">Antiport</keyword>
<dbReference type="OrthoDB" id="9800498at2"/>
<proteinExistence type="inferred from homology"/>
<dbReference type="STRING" id="1855823.MCCS_07910"/>
<accession>A0A1W7A9Z7</accession>
<evidence type="ECO:0000313" key="9">
    <source>
        <dbReference type="Proteomes" id="UP000194154"/>
    </source>
</evidence>
<dbReference type="GO" id="GO:0015297">
    <property type="term" value="F:antiporter activity"/>
    <property type="evidence" value="ECO:0007669"/>
    <property type="project" value="UniProtKB-KW"/>
</dbReference>
<dbReference type="PANTHER" id="PTHR34584:SF1">
    <property type="entry name" value="NA(+)_H(+) ANTIPORTER SUBUNIT E1"/>
    <property type="match status" value="1"/>
</dbReference>
<evidence type="ECO:0000256" key="3">
    <source>
        <dbReference type="ARBA" id="ARBA00022449"/>
    </source>
</evidence>